<dbReference type="InterPro" id="IPR013783">
    <property type="entry name" value="Ig-like_fold"/>
</dbReference>
<reference evidence="6" key="2">
    <citation type="submission" date="2025-08" db="UniProtKB">
        <authorList>
            <consortium name="Ensembl"/>
        </authorList>
    </citation>
    <scope>IDENTIFICATION</scope>
</reference>
<dbReference type="PANTHER" id="PTHR11861:SF10">
    <property type="entry name" value="TRANSMEMBRANE PROTEIN 130"/>
    <property type="match status" value="1"/>
</dbReference>
<feature type="transmembrane region" description="Helical" evidence="3">
    <location>
        <begin position="235"/>
        <end position="259"/>
    </location>
</feature>
<keyword evidence="3" id="KW-0812">Transmembrane</keyword>
<dbReference type="InterPro" id="IPR035986">
    <property type="entry name" value="PKD_dom_sf"/>
</dbReference>
<feature type="signal peptide" evidence="4">
    <location>
        <begin position="1"/>
        <end position="20"/>
    </location>
</feature>
<dbReference type="Gene3D" id="2.60.40.10">
    <property type="entry name" value="Immunoglobulins"/>
    <property type="match status" value="1"/>
</dbReference>
<evidence type="ECO:0000256" key="4">
    <source>
        <dbReference type="SAM" id="SignalP"/>
    </source>
</evidence>
<dbReference type="GO" id="GO:0005886">
    <property type="term" value="C:plasma membrane"/>
    <property type="evidence" value="ECO:0007669"/>
    <property type="project" value="TreeGrafter"/>
</dbReference>
<keyword evidence="3" id="KW-0472">Membrane</keyword>
<dbReference type="PROSITE" id="PS50093">
    <property type="entry name" value="PKD"/>
    <property type="match status" value="1"/>
</dbReference>
<sequence length="320" mass="35882">MDKNSAIWIWMILHTGIVLVAETKGPLTELENVAGKLIFYQMEGNTTIVRDKKELASDVPTKTLFEPIDPKKNLTHANFTYTWDLGNGKVIRGNEPVVRYNYPQSGNYTLQLKVGANMTNGTTPMSEVYSTDVQVLDPIKNITMSGQSEYEVSRDVNFDFQMDGSPPMWVCWNFLPNCVPDPNSGCSLTMLYQNQMHLSHTFTSSGYHCLDLSVRNDVSELQTSFSLYIKQTSNIHMFFILSCAAVLVATFSFITVMSCRPRRKNQSKSKSLSFSNAVFLKNEETDDQSGILLNVCAVEGGEKAPLMSQFGKQYNSSAYV</sequence>
<dbReference type="InterPro" id="IPR045219">
    <property type="entry name" value="PKAT"/>
</dbReference>
<feature type="domain" description="PKD" evidence="5">
    <location>
        <begin position="80"/>
        <end position="123"/>
    </location>
</feature>
<dbReference type="Pfam" id="PF00801">
    <property type="entry name" value="PKD"/>
    <property type="match status" value="1"/>
</dbReference>
<reference evidence="6" key="1">
    <citation type="submission" date="2020-06" db="EMBL/GenBank/DDBJ databases">
        <authorList>
            <consortium name="Wellcome Sanger Institute Data Sharing"/>
        </authorList>
    </citation>
    <scope>NUCLEOTIDE SEQUENCE [LARGE SCALE GENOMIC DNA]</scope>
</reference>
<dbReference type="FunFam" id="2.60.40.10:FF:002753">
    <property type="entry name" value="Transmembrane protein 130"/>
    <property type="match status" value="1"/>
</dbReference>
<evidence type="ECO:0000313" key="7">
    <source>
        <dbReference type="Proteomes" id="UP000694680"/>
    </source>
</evidence>
<feature type="chain" id="PRO_5034785053" description="PKD domain-containing protein" evidence="4">
    <location>
        <begin position="21"/>
        <end position="320"/>
    </location>
</feature>
<evidence type="ECO:0000256" key="1">
    <source>
        <dbReference type="ARBA" id="ARBA00022729"/>
    </source>
</evidence>
<dbReference type="RefSeq" id="XP_028332689.1">
    <property type="nucleotide sequence ID" value="XM_028476888.1"/>
</dbReference>
<dbReference type="CTD" id="222865"/>
<keyword evidence="3" id="KW-1133">Transmembrane helix</keyword>
<proteinExistence type="predicted"/>
<organism evidence="6 7">
    <name type="scientific">Gouania willdenowi</name>
    <name type="common">Blunt-snouted clingfish</name>
    <name type="synonym">Lepadogaster willdenowi</name>
    <dbReference type="NCBI Taxonomy" id="441366"/>
    <lineage>
        <taxon>Eukaryota</taxon>
        <taxon>Metazoa</taxon>
        <taxon>Chordata</taxon>
        <taxon>Craniata</taxon>
        <taxon>Vertebrata</taxon>
        <taxon>Euteleostomi</taxon>
        <taxon>Actinopterygii</taxon>
        <taxon>Neopterygii</taxon>
        <taxon>Teleostei</taxon>
        <taxon>Neoteleostei</taxon>
        <taxon>Acanthomorphata</taxon>
        <taxon>Ovalentaria</taxon>
        <taxon>Blenniimorphae</taxon>
        <taxon>Blenniiformes</taxon>
        <taxon>Gobiesocoidei</taxon>
        <taxon>Gobiesocidae</taxon>
        <taxon>Gobiesocinae</taxon>
        <taxon>Gouania</taxon>
    </lineage>
</organism>
<evidence type="ECO:0000256" key="2">
    <source>
        <dbReference type="ARBA" id="ARBA00023180"/>
    </source>
</evidence>
<reference evidence="6" key="3">
    <citation type="submission" date="2025-09" db="UniProtKB">
        <authorList>
            <consortium name="Ensembl"/>
        </authorList>
    </citation>
    <scope>IDENTIFICATION</scope>
</reference>
<keyword evidence="1 4" id="KW-0732">Signal</keyword>
<evidence type="ECO:0000259" key="5">
    <source>
        <dbReference type="PROSITE" id="PS50093"/>
    </source>
</evidence>
<dbReference type="OrthoDB" id="8510435at2759"/>
<evidence type="ECO:0000313" key="6">
    <source>
        <dbReference type="Ensembl" id="ENSGWIP00000015109.1"/>
    </source>
</evidence>
<keyword evidence="2" id="KW-0325">Glycoprotein</keyword>
<dbReference type="GeneID" id="114481835"/>
<dbReference type="AlphaFoldDB" id="A0A8C5E1M2"/>
<dbReference type="SUPFAM" id="SSF49299">
    <property type="entry name" value="PKD domain"/>
    <property type="match status" value="1"/>
</dbReference>
<dbReference type="Proteomes" id="UP000694680">
    <property type="component" value="Chromosome 19"/>
</dbReference>
<gene>
    <name evidence="6" type="primary">tmem130</name>
</gene>
<dbReference type="PANTHER" id="PTHR11861">
    <property type="entry name" value="MELANOCYTE PROTEIN PMEL 17-RELATED"/>
    <property type="match status" value="1"/>
</dbReference>
<protein>
    <recommendedName>
        <fullName evidence="5">PKD domain-containing protein</fullName>
    </recommendedName>
</protein>
<dbReference type="Ensembl" id="ENSGWIT00000016692.1">
    <property type="protein sequence ID" value="ENSGWIP00000015109.1"/>
    <property type="gene ID" value="ENSGWIG00000008481.1"/>
</dbReference>
<accession>A0A8C5E1M2</accession>
<dbReference type="InterPro" id="IPR000601">
    <property type="entry name" value="PKD_dom"/>
</dbReference>
<name>A0A8C5E1M2_GOUWI</name>
<evidence type="ECO:0000256" key="3">
    <source>
        <dbReference type="SAM" id="Phobius"/>
    </source>
</evidence>
<keyword evidence="7" id="KW-1185">Reference proteome</keyword>
<dbReference type="CDD" id="cd00146">
    <property type="entry name" value="PKD"/>
    <property type="match status" value="1"/>
</dbReference>